<sequence>MALVDRTRAKYESYQPIFWRRGPDHLARTRCYFRFQILNPRTKTLVCERGTSLVGCLVALPTPAPPIFNPGGPTVTIDDFCVSRDEEWAHAGRALIEKLRQIAERKGWHQLVAVNAAADLPKARFLEGIGLSIASTWSVGTFDRLVSPGTAPLVPRSDGSD</sequence>
<evidence type="ECO:0000259" key="1">
    <source>
        <dbReference type="Pfam" id="PF00583"/>
    </source>
</evidence>
<keyword evidence="2" id="KW-0012">Acyltransferase</keyword>
<dbReference type="RefSeq" id="WP_376866625.1">
    <property type="nucleotide sequence ID" value="NZ_JBHSLF010000014.1"/>
</dbReference>
<proteinExistence type="predicted"/>
<dbReference type="InterPro" id="IPR000182">
    <property type="entry name" value="GNAT_dom"/>
</dbReference>
<gene>
    <name evidence="2" type="ORF">ACFPIE_07970</name>
</gene>
<protein>
    <submittedName>
        <fullName evidence="2">GNAT family N-acetyltransferase</fullName>
        <ecNumber evidence="2">2.3.1.-</ecNumber>
    </submittedName>
</protein>
<name>A0ABW0FR01_9CAUL</name>
<evidence type="ECO:0000313" key="3">
    <source>
        <dbReference type="Proteomes" id="UP001596152"/>
    </source>
</evidence>
<dbReference type="Gene3D" id="3.40.630.30">
    <property type="match status" value="1"/>
</dbReference>
<dbReference type="SUPFAM" id="SSF55729">
    <property type="entry name" value="Acyl-CoA N-acyltransferases (Nat)"/>
    <property type="match status" value="1"/>
</dbReference>
<dbReference type="Proteomes" id="UP001596152">
    <property type="component" value="Unassembled WGS sequence"/>
</dbReference>
<dbReference type="GO" id="GO:0016746">
    <property type="term" value="F:acyltransferase activity"/>
    <property type="evidence" value="ECO:0007669"/>
    <property type="project" value="UniProtKB-KW"/>
</dbReference>
<dbReference type="EMBL" id="JBHSLF010000014">
    <property type="protein sequence ID" value="MFC5343844.1"/>
    <property type="molecule type" value="Genomic_DNA"/>
</dbReference>
<comment type="caution">
    <text evidence="2">The sequence shown here is derived from an EMBL/GenBank/DDBJ whole genome shotgun (WGS) entry which is preliminary data.</text>
</comment>
<keyword evidence="3" id="KW-1185">Reference proteome</keyword>
<dbReference type="InterPro" id="IPR016181">
    <property type="entry name" value="Acyl_CoA_acyltransferase"/>
</dbReference>
<evidence type="ECO:0000313" key="2">
    <source>
        <dbReference type="EMBL" id="MFC5343844.1"/>
    </source>
</evidence>
<accession>A0ABW0FR01</accession>
<feature type="domain" description="N-acetyltransferase" evidence="1">
    <location>
        <begin position="24"/>
        <end position="115"/>
    </location>
</feature>
<reference evidence="3" key="1">
    <citation type="journal article" date="2019" name="Int. J. Syst. Evol. Microbiol.">
        <title>The Global Catalogue of Microorganisms (GCM) 10K type strain sequencing project: providing services to taxonomists for standard genome sequencing and annotation.</title>
        <authorList>
            <consortium name="The Broad Institute Genomics Platform"/>
            <consortium name="The Broad Institute Genome Sequencing Center for Infectious Disease"/>
            <person name="Wu L."/>
            <person name="Ma J."/>
        </authorList>
    </citation>
    <scope>NUCLEOTIDE SEQUENCE [LARGE SCALE GENOMIC DNA]</scope>
    <source>
        <strain evidence="3">JCM 12125</strain>
    </source>
</reference>
<organism evidence="2 3">
    <name type="scientific">Brevundimonas staleyi</name>
    <dbReference type="NCBI Taxonomy" id="74326"/>
    <lineage>
        <taxon>Bacteria</taxon>
        <taxon>Pseudomonadati</taxon>
        <taxon>Pseudomonadota</taxon>
        <taxon>Alphaproteobacteria</taxon>
        <taxon>Caulobacterales</taxon>
        <taxon>Caulobacteraceae</taxon>
        <taxon>Brevundimonas</taxon>
    </lineage>
</organism>
<dbReference type="EC" id="2.3.1.-" evidence="2"/>
<dbReference type="Pfam" id="PF00583">
    <property type="entry name" value="Acetyltransf_1"/>
    <property type="match status" value="1"/>
</dbReference>
<keyword evidence="2" id="KW-0808">Transferase</keyword>